<name>L2GKE8_VITCO</name>
<dbReference type="Gene3D" id="1.20.120.1760">
    <property type="match status" value="1"/>
</dbReference>
<evidence type="ECO:0000256" key="6">
    <source>
        <dbReference type="SAM" id="Phobius"/>
    </source>
</evidence>
<dbReference type="AlphaFoldDB" id="L2GKE8"/>
<dbReference type="GO" id="GO:0016020">
    <property type="term" value="C:membrane"/>
    <property type="evidence" value="ECO:0007669"/>
    <property type="project" value="UniProtKB-SubCell"/>
</dbReference>
<accession>L2GKE8</accession>
<keyword evidence="4 6" id="KW-0472">Membrane</keyword>
<protein>
    <recommendedName>
        <fullName evidence="9">CDP-alcohol phosphatidyltransferase</fullName>
    </recommendedName>
</protein>
<dbReference type="GeneID" id="19882906"/>
<dbReference type="PANTHER" id="PTHR10414">
    <property type="entry name" value="ETHANOLAMINEPHOSPHOTRANSFERASE"/>
    <property type="match status" value="1"/>
</dbReference>
<evidence type="ECO:0000256" key="5">
    <source>
        <dbReference type="RuleBase" id="RU003750"/>
    </source>
</evidence>
<keyword evidence="8" id="KW-1185">Reference proteome</keyword>
<comment type="similarity">
    <text evidence="2 5">Belongs to the CDP-alcohol phosphatidyltransferase class-I family.</text>
</comment>
<keyword evidence="6" id="KW-1133">Transmembrane helix</keyword>
<dbReference type="OrthoDB" id="196717at2759"/>
<feature type="transmembrane region" description="Helical" evidence="6">
    <location>
        <begin position="140"/>
        <end position="159"/>
    </location>
</feature>
<reference evidence="8" key="1">
    <citation type="submission" date="2011-05" db="EMBL/GenBank/DDBJ databases">
        <title>The genome sequence of Vittaforma corneae strain ATCC 50505.</title>
        <authorList>
            <consortium name="The Broad Institute Genome Sequencing Platform"/>
            <person name="Cuomo C."/>
            <person name="Didier E."/>
            <person name="Bowers L."/>
            <person name="Young S.K."/>
            <person name="Zeng Q."/>
            <person name="Gargeya S."/>
            <person name="Fitzgerald M."/>
            <person name="Haas B."/>
            <person name="Abouelleil A."/>
            <person name="Alvarado L."/>
            <person name="Arachchi H.M."/>
            <person name="Berlin A."/>
            <person name="Chapman S.B."/>
            <person name="Gearin G."/>
            <person name="Goldberg J."/>
            <person name="Griggs A."/>
            <person name="Gujja S."/>
            <person name="Hansen M."/>
            <person name="Heiman D."/>
            <person name="Howarth C."/>
            <person name="Larimer J."/>
            <person name="Lui A."/>
            <person name="MacDonald P.J.P."/>
            <person name="McCowen C."/>
            <person name="Montmayeur A."/>
            <person name="Murphy C."/>
            <person name="Neiman D."/>
            <person name="Pearson M."/>
            <person name="Priest M."/>
            <person name="Roberts A."/>
            <person name="Saif S."/>
            <person name="Shea T."/>
            <person name="Sisk P."/>
            <person name="Stolte C."/>
            <person name="Sykes S."/>
            <person name="Wortman J."/>
            <person name="Nusbaum C."/>
            <person name="Birren B."/>
        </authorList>
    </citation>
    <scope>NUCLEOTIDE SEQUENCE [LARGE SCALE GENOMIC DNA]</scope>
    <source>
        <strain evidence="8">ATCC 50505</strain>
    </source>
</reference>
<feature type="transmembrane region" description="Helical" evidence="6">
    <location>
        <begin position="171"/>
        <end position="193"/>
    </location>
</feature>
<dbReference type="EMBL" id="JH370256">
    <property type="protein sequence ID" value="ELA40767.1"/>
    <property type="molecule type" value="Genomic_DNA"/>
</dbReference>
<dbReference type="PANTHER" id="PTHR10414:SF37">
    <property type="entry name" value="BB IN A BOXCAR, ISOFORM C"/>
    <property type="match status" value="1"/>
</dbReference>
<evidence type="ECO:0000256" key="2">
    <source>
        <dbReference type="ARBA" id="ARBA00010441"/>
    </source>
</evidence>
<evidence type="ECO:0000256" key="3">
    <source>
        <dbReference type="ARBA" id="ARBA00022679"/>
    </source>
</evidence>
<dbReference type="GO" id="GO:0016780">
    <property type="term" value="F:phosphotransferase activity, for other substituted phosphate groups"/>
    <property type="evidence" value="ECO:0007669"/>
    <property type="project" value="InterPro"/>
</dbReference>
<evidence type="ECO:0000256" key="4">
    <source>
        <dbReference type="ARBA" id="ARBA00023136"/>
    </source>
</evidence>
<sequence>MYPFKKFSLGELKGISSNTHKPVGDPVLYRLITRRYCEFLQKHVPKSITPNTITWIGLLSITASFLLTVMLDWTLKNPPRFLHLVNGISVLVYLTTDSLDGIHARKSNQCSAIGKILDHFVDSNNVFFCLVMLCSTLKIGYSQIFVCLFLCMLSGFYIVEIVEKYTGYLKFSTISGSSEGLYLMVFFHMLAFANP</sequence>
<dbReference type="InterPro" id="IPR043130">
    <property type="entry name" value="CDP-OH_PTrfase_TM_dom"/>
</dbReference>
<gene>
    <name evidence="7" type="ORF">VICG_02196</name>
</gene>
<evidence type="ECO:0008006" key="9">
    <source>
        <dbReference type="Google" id="ProtNLM"/>
    </source>
</evidence>
<dbReference type="InterPro" id="IPR048254">
    <property type="entry name" value="CDP_ALCOHOL_P_TRANSF_CS"/>
</dbReference>
<proteinExistence type="inferred from homology"/>
<dbReference type="OMA" id="VEANYIF"/>
<dbReference type="InterPro" id="IPR014472">
    <property type="entry name" value="CHOPT"/>
</dbReference>
<evidence type="ECO:0000256" key="1">
    <source>
        <dbReference type="ARBA" id="ARBA00004370"/>
    </source>
</evidence>
<dbReference type="GO" id="GO:0008654">
    <property type="term" value="P:phospholipid biosynthetic process"/>
    <property type="evidence" value="ECO:0007669"/>
    <property type="project" value="InterPro"/>
</dbReference>
<evidence type="ECO:0000313" key="7">
    <source>
        <dbReference type="EMBL" id="ELA40767.1"/>
    </source>
</evidence>
<dbReference type="RefSeq" id="XP_007605641.1">
    <property type="nucleotide sequence ID" value="XM_007605579.1"/>
</dbReference>
<evidence type="ECO:0000313" key="8">
    <source>
        <dbReference type="Proteomes" id="UP000011082"/>
    </source>
</evidence>
<dbReference type="InterPro" id="IPR000462">
    <property type="entry name" value="CDP-OH_P_trans"/>
</dbReference>
<dbReference type="STRING" id="993615.L2GKE8"/>
<feature type="transmembrane region" description="Helical" evidence="6">
    <location>
        <begin position="52"/>
        <end position="71"/>
    </location>
</feature>
<dbReference type="Proteomes" id="UP000011082">
    <property type="component" value="Unassembled WGS sequence"/>
</dbReference>
<dbReference type="HOGENOM" id="CLU_035066_3_1_1"/>
<feature type="non-terminal residue" evidence="7">
    <location>
        <position position="195"/>
    </location>
</feature>
<dbReference type="Pfam" id="PF01066">
    <property type="entry name" value="CDP-OH_P_transf"/>
    <property type="match status" value="1"/>
</dbReference>
<comment type="subcellular location">
    <subcellularLocation>
        <location evidence="1">Membrane</location>
    </subcellularLocation>
</comment>
<dbReference type="PROSITE" id="PS00379">
    <property type="entry name" value="CDP_ALCOHOL_P_TRANSF"/>
    <property type="match status" value="1"/>
</dbReference>
<organism evidence="7 8">
    <name type="scientific">Vittaforma corneae (strain ATCC 50505)</name>
    <name type="common">Microsporidian parasite</name>
    <name type="synonym">Nosema corneum</name>
    <dbReference type="NCBI Taxonomy" id="993615"/>
    <lineage>
        <taxon>Eukaryota</taxon>
        <taxon>Fungi</taxon>
        <taxon>Fungi incertae sedis</taxon>
        <taxon>Microsporidia</taxon>
        <taxon>Nosematidae</taxon>
        <taxon>Vittaforma</taxon>
    </lineage>
</organism>
<dbReference type="VEuPathDB" id="MicrosporidiaDB:VICG_02196"/>
<keyword evidence="6" id="KW-0812">Transmembrane</keyword>
<keyword evidence="3 5" id="KW-0808">Transferase</keyword>
<dbReference type="FunCoup" id="L2GKE8">
    <property type="interactions" value="70"/>
</dbReference>
<dbReference type="InParanoid" id="L2GKE8"/>